<reference evidence="8 9" key="1">
    <citation type="submission" date="2017-10" db="EMBL/GenBank/DDBJ databases">
        <title>The draft genome sequence of Lewinella nigricans NBRC 102662.</title>
        <authorList>
            <person name="Wang K."/>
        </authorList>
    </citation>
    <scope>NUCLEOTIDE SEQUENCE [LARGE SCALE GENOMIC DNA]</scope>
    <source>
        <strain evidence="8 9">NBRC 102662</strain>
    </source>
</reference>
<feature type="domain" description="Core-binding (CB)" evidence="7">
    <location>
        <begin position="6"/>
        <end position="89"/>
    </location>
</feature>
<dbReference type="InterPro" id="IPR004107">
    <property type="entry name" value="Integrase_SAM-like_N"/>
</dbReference>
<dbReference type="Proteomes" id="UP000223913">
    <property type="component" value="Unassembled WGS sequence"/>
</dbReference>
<dbReference type="GO" id="GO:0015074">
    <property type="term" value="P:DNA integration"/>
    <property type="evidence" value="ECO:0007669"/>
    <property type="project" value="UniProtKB-KW"/>
</dbReference>
<keyword evidence="2" id="KW-0229">DNA integration</keyword>
<dbReference type="InterPro" id="IPR050090">
    <property type="entry name" value="Tyrosine_recombinase_XerCD"/>
</dbReference>
<evidence type="ECO:0000256" key="3">
    <source>
        <dbReference type="ARBA" id="ARBA00023125"/>
    </source>
</evidence>
<dbReference type="Pfam" id="PF13495">
    <property type="entry name" value="Phage_int_SAM_4"/>
    <property type="match status" value="1"/>
</dbReference>
<comment type="caution">
    <text evidence="8">The sequence shown here is derived from an EMBL/GenBank/DDBJ whole genome shotgun (WGS) entry which is preliminary data.</text>
</comment>
<sequence>MEPVKLKYIDQLIRLEERLRLQRYSYNTVKTYKYFFAQFMSYYPDSDPQTLEKADIMKFLLECSAKKKWSDSTQNQAVNAIKFYYEKVLGQQRTYYELRPRKGTSLPGVFSEQEIKLLFEAVTNLKHRCILMLIYSAGLRIGESISLRKEDINFDRNTVFIKGGKGKKDRTSVLSEKMKTIINDYLKAYNPQYWLFEGQDGGQYSTRSIQNVFRRAVKTSGVNPFSTVHTLRHSFATHLLEKGMDLRHIQVLLGHSSSKTTEIYTHITAKSREKFCSPLDFLDIGDES</sequence>
<dbReference type="GO" id="GO:0003677">
    <property type="term" value="F:DNA binding"/>
    <property type="evidence" value="ECO:0007669"/>
    <property type="project" value="UniProtKB-UniRule"/>
</dbReference>
<evidence type="ECO:0000256" key="1">
    <source>
        <dbReference type="ARBA" id="ARBA00008857"/>
    </source>
</evidence>
<dbReference type="PANTHER" id="PTHR30349:SF64">
    <property type="entry name" value="PROPHAGE INTEGRASE INTD-RELATED"/>
    <property type="match status" value="1"/>
</dbReference>
<evidence type="ECO:0000256" key="4">
    <source>
        <dbReference type="ARBA" id="ARBA00023172"/>
    </source>
</evidence>
<evidence type="ECO:0000259" key="7">
    <source>
        <dbReference type="PROSITE" id="PS51900"/>
    </source>
</evidence>
<dbReference type="AlphaFoldDB" id="A0A2D0NHX5"/>
<dbReference type="Gene3D" id="1.10.150.130">
    <property type="match status" value="1"/>
</dbReference>
<dbReference type="InterPro" id="IPR013762">
    <property type="entry name" value="Integrase-like_cat_sf"/>
</dbReference>
<dbReference type="PROSITE" id="PS51898">
    <property type="entry name" value="TYR_RECOMBINASE"/>
    <property type="match status" value="1"/>
</dbReference>
<dbReference type="GO" id="GO:0006310">
    <property type="term" value="P:DNA recombination"/>
    <property type="evidence" value="ECO:0007669"/>
    <property type="project" value="UniProtKB-KW"/>
</dbReference>
<keyword evidence="3 5" id="KW-0238">DNA-binding</keyword>
<proteinExistence type="inferred from homology"/>
<name>A0A2D0NHX5_FLAN2</name>
<feature type="domain" description="Tyr recombinase" evidence="6">
    <location>
        <begin position="105"/>
        <end position="280"/>
    </location>
</feature>
<dbReference type="InterPro" id="IPR011010">
    <property type="entry name" value="DNA_brk_join_enz"/>
</dbReference>
<accession>A0A2D0NHX5</accession>
<dbReference type="PANTHER" id="PTHR30349">
    <property type="entry name" value="PHAGE INTEGRASE-RELATED"/>
    <property type="match status" value="1"/>
</dbReference>
<organism evidence="8 9">
    <name type="scientific">Flavilitoribacter nigricans (strain ATCC 23147 / DSM 23189 / NBRC 102662 / NCIMB 1420 / SS-2)</name>
    <name type="common">Lewinella nigricans</name>
    <dbReference type="NCBI Taxonomy" id="1122177"/>
    <lineage>
        <taxon>Bacteria</taxon>
        <taxon>Pseudomonadati</taxon>
        <taxon>Bacteroidota</taxon>
        <taxon>Saprospiria</taxon>
        <taxon>Saprospirales</taxon>
        <taxon>Lewinellaceae</taxon>
        <taxon>Flavilitoribacter</taxon>
    </lineage>
</organism>
<keyword evidence="9" id="KW-1185">Reference proteome</keyword>
<evidence type="ECO:0000313" key="9">
    <source>
        <dbReference type="Proteomes" id="UP000223913"/>
    </source>
</evidence>
<gene>
    <name evidence="8" type="ORF">CRP01_04450</name>
</gene>
<dbReference type="Pfam" id="PF00589">
    <property type="entry name" value="Phage_integrase"/>
    <property type="match status" value="1"/>
</dbReference>
<evidence type="ECO:0000313" key="8">
    <source>
        <dbReference type="EMBL" id="PHN08018.1"/>
    </source>
</evidence>
<keyword evidence="4" id="KW-0233">DNA recombination</keyword>
<dbReference type="InterPro" id="IPR044068">
    <property type="entry name" value="CB"/>
</dbReference>
<comment type="similarity">
    <text evidence="1">Belongs to the 'phage' integrase family.</text>
</comment>
<protein>
    <submittedName>
        <fullName evidence="8">Integrase</fullName>
    </submittedName>
</protein>
<dbReference type="EMBL" id="PDUD01000004">
    <property type="protein sequence ID" value="PHN08018.1"/>
    <property type="molecule type" value="Genomic_DNA"/>
</dbReference>
<evidence type="ECO:0000256" key="5">
    <source>
        <dbReference type="PROSITE-ProRule" id="PRU01248"/>
    </source>
</evidence>
<dbReference type="OrthoDB" id="9801717at2"/>
<evidence type="ECO:0000256" key="2">
    <source>
        <dbReference type="ARBA" id="ARBA00022908"/>
    </source>
</evidence>
<dbReference type="InterPro" id="IPR002104">
    <property type="entry name" value="Integrase_catalytic"/>
</dbReference>
<dbReference type="Gene3D" id="1.10.443.10">
    <property type="entry name" value="Intergrase catalytic core"/>
    <property type="match status" value="1"/>
</dbReference>
<dbReference type="PROSITE" id="PS51900">
    <property type="entry name" value="CB"/>
    <property type="match status" value="1"/>
</dbReference>
<evidence type="ECO:0000259" key="6">
    <source>
        <dbReference type="PROSITE" id="PS51898"/>
    </source>
</evidence>
<dbReference type="SUPFAM" id="SSF56349">
    <property type="entry name" value="DNA breaking-rejoining enzymes"/>
    <property type="match status" value="1"/>
</dbReference>
<dbReference type="InterPro" id="IPR010998">
    <property type="entry name" value="Integrase_recombinase_N"/>
</dbReference>